<keyword evidence="3" id="KW-1185">Reference proteome</keyword>
<gene>
    <name evidence="2" type="ORF">J2Z71_001062</name>
</gene>
<dbReference type="PANTHER" id="PTHR30419">
    <property type="entry name" value="HTH-TYPE TRANSCRIPTIONAL REGULATOR YBHD"/>
    <property type="match status" value="1"/>
</dbReference>
<dbReference type="Proteomes" id="UP001519306">
    <property type="component" value="Unassembled WGS sequence"/>
</dbReference>
<dbReference type="Gene3D" id="3.40.190.290">
    <property type="match status" value="1"/>
</dbReference>
<reference evidence="2 3" key="1">
    <citation type="submission" date="2021-03" db="EMBL/GenBank/DDBJ databases">
        <title>Genomic Encyclopedia of Type Strains, Phase IV (KMG-IV): sequencing the most valuable type-strain genomes for metagenomic binning, comparative biology and taxonomic classification.</title>
        <authorList>
            <person name="Goeker M."/>
        </authorList>
    </citation>
    <scope>NUCLEOTIDE SEQUENCE [LARGE SCALE GENOMIC DNA]</scope>
    <source>
        <strain evidence="2 3">DSM 27563</strain>
    </source>
</reference>
<protein>
    <submittedName>
        <fullName evidence="2">DNA-binding transcriptional LysR family regulator</fullName>
    </submittedName>
</protein>
<feature type="domain" description="LysR substrate-binding" evidence="1">
    <location>
        <begin position="17"/>
        <end position="218"/>
    </location>
</feature>
<sequence length="226" mass="26514">MGISILKYQIPILQLPISIFSKKYPKIELNIVETNTSNLEKYLYNGELDVVIDNFDFDTEVYHQQFYSKDNIILAVPKSFESNNIAQKYQIPYEDILNGNYLNNNVKTVPLELFKDDFFLFLKEGNDTRKRSEKICSRENISPNILLELDQQITAYNLTCFGMGISFVSDLLIKNVEENKNINFYKLESIDSGREISFFYKKYRYLKKSTKEFLKIADEYSKSNSI</sequence>
<dbReference type="InterPro" id="IPR005119">
    <property type="entry name" value="LysR_subst-bd"/>
</dbReference>
<dbReference type="RefSeq" id="WP_210060815.1">
    <property type="nucleotide sequence ID" value="NZ_JAGGLJ010000008.1"/>
</dbReference>
<evidence type="ECO:0000259" key="1">
    <source>
        <dbReference type="Pfam" id="PF03466"/>
    </source>
</evidence>
<dbReference type="EMBL" id="JAGGLJ010000008">
    <property type="protein sequence ID" value="MBP2025529.1"/>
    <property type="molecule type" value="Genomic_DNA"/>
</dbReference>
<accession>A0ABS4KCN2</accession>
<organism evidence="2 3">
    <name type="scientific">Peptoniphilus stercorisuis</name>
    <dbReference type="NCBI Taxonomy" id="1436965"/>
    <lineage>
        <taxon>Bacteria</taxon>
        <taxon>Bacillati</taxon>
        <taxon>Bacillota</taxon>
        <taxon>Tissierellia</taxon>
        <taxon>Tissierellales</taxon>
        <taxon>Peptoniphilaceae</taxon>
        <taxon>Peptoniphilus</taxon>
    </lineage>
</organism>
<dbReference type="Pfam" id="PF03466">
    <property type="entry name" value="LysR_substrate"/>
    <property type="match status" value="1"/>
</dbReference>
<comment type="caution">
    <text evidence="2">The sequence shown here is derived from an EMBL/GenBank/DDBJ whole genome shotgun (WGS) entry which is preliminary data.</text>
</comment>
<dbReference type="GO" id="GO:0003677">
    <property type="term" value="F:DNA binding"/>
    <property type="evidence" value="ECO:0007669"/>
    <property type="project" value="UniProtKB-KW"/>
</dbReference>
<dbReference type="CDD" id="cd05466">
    <property type="entry name" value="PBP2_LTTR_substrate"/>
    <property type="match status" value="1"/>
</dbReference>
<keyword evidence="2" id="KW-0238">DNA-binding</keyword>
<proteinExistence type="predicted"/>
<dbReference type="PANTHER" id="PTHR30419:SF8">
    <property type="entry name" value="NITROGEN ASSIMILATION TRANSCRIPTIONAL ACTIVATOR-RELATED"/>
    <property type="match status" value="1"/>
</dbReference>
<evidence type="ECO:0000313" key="2">
    <source>
        <dbReference type="EMBL" id="MBP2025529.1"/>
    </source>
</evidence>
<name>A0ABS4KCN2_9FIRM</name>
<evidence type="ECO:0000313" key="3">
    <source>
        <dbReference type="Proteomes" id="UP001519306"/>
    </source>
</evidence>
<dbReference type="InterPro" id="IPR050950">
    <property type="entry name" value="HTH-type_LysR_regulators"/>
</dbReference>
<dbReference type="SUPFAM" id="SSF53850">
    <property type="entry name" value="Periplasmic binding protein-like II"/>
    <property type="match status" value="1"/>
</dbReference>